<evidence type="ECO:0000313" key="3">
    <source>
        <dbReference type="EMBL" id="MFC3124359.1"/>
    </source>
</evidence>
<name>A0ABV7FY92_9PROT</name>
<dbReference type="InterPro" id="IPR005064">
    <property type="entry name" value="BUG"/>
</dbReference>
<keyword evidence="2" id="KW-0732">Signal</keyword>
<keyword evidence="4" id="KW-1185">Reference proteome</keyword>
<evidence type="ECO:0000313" key="4">
    <source>
        <dbReference type="Proteomes" id="UP001595593"/>
    </source>
</evidence>
<comment type="similarity">
    <text evidence="1">Belongs to the UPF0065 (bug) family.</text>
</comment>
<proteinExistence type="inferred from homology"/>
<organism evidence="3 4">
    <name type="scientific">Teichococcus globiformis</name>
    <dbReference type="NCBI Taxonomy" id="2307229"/>
    <lineage>
        <taxon>Bacteria</taxon>
        <taxon>Pseudomonadati</taxon>
        <taxon>Pseudomonadota</taxon>
        <taxon>Alphaproteobacteria</taxon>
        <taxon>Acetobacterales</taxon>
        <taxon>Roseomonadaceae</taxon>
        <taxon>Roseomonas</taxon>
    </lineage>
</organism>
<evidence type="ECO:0000256" key="1">
    <source>
        <dbReference type="ARBA" id="ARBA00006987"/>
    </source>
</evidence>
<dbReference type="EMBL" id="JBHRTN010000006">
    <property type="protein sequence ID" value="MFC3124359.1"/>
    <property type="molecule type" value="Genomic_DNA"/>
</dbReference>
<dbReference type="CDD" id="cd13578">
    <property type="entry name" value="PBP2_Bug27"/>
    <property type="match status" value="1"/>
</dbReference>
<dbReference type="SUPFAM" id="SSF53850">
    <property type="entry name" value="Periplasmic binding protein-like II"/>
    <property type="match status" value="1"/>
</dbReference>
<feature type="chain" id="PRO_5045061782" evidence="2">
    <location>
        <begin position="29"/>
        <end position="327"/>
    </location>
</feature>
<sequence>MSVPKYLTRRSTLIGGSIPLLLAASAKAEGSWPQRAVRIVLPYAPGGSTDASARLISVPMAQAFGQAVVVENRPGATGTIGASEVARSPKDGYTLLVDAAAHGSNHALYKNLPFDYAKDFAPITQLTVSPQILAVHPSSPARTIGEFVALAKREPGTLSYGTPGNGSAGHLACASFAWRSGIEVTQVAYRGGGPAVQDLLANQIAFTFASVSAVLGLVQDGKLRPLAVSSLNRIGPLPDVPAIAETYPGFDINEWAGLYAPAGTPEPILDRIGDAARSALNMPELRSRLEQLGATTVGSSRTEFTAWLSQRRQQMSQLVEAASIKAD</sequence>
<accession>A0ABV7FY92</accession>
<dbReference type="Gene3D" id="3.40.190.10">
    <property type="entry name" value="Periplasmic binding protein-like II"/>
    <property type="match status" value="1"/>
</dbReference>
<dbReference type="RefSeq" id="WP_379594784.1">
    <property type="nucleotide sequence ID" value="NZ_JBHRTN010000006.1"/>
</dbReference>
<comment type="caution">
    <text evidence="3">The sequence shown here is derived from an EMBL/GenBank/DDBJ whole genome shotgun (WGS) entry which is preliminary data.</text>
</comment>
<dbReference type="Gene3D" id="3.40.190.150">
    <property type="entry name" value="Bordetella uptake gene, domain 1"/>
    <property type="match status" value="1"/>
</dbReference>
<dbReference type="PANTHER" id="PTHR42928:SF5">
    <property type="entry name" value="BLR1237 PROTEIN"/>
    <property type="match status" value="1"/>
</dbReference>
<evidence type="ECO:0000256" key="2">
    <source>
        <dbReference type="SAM" id="SignalP"/>
    </source>
</evidence>
<dbReference type="Pfam" id="PF03401">
    <property type="entry name" value="TctC"/>
    <property type="match status" value="1"/>
</dbReference>
<dbReference type="PANTHER" id="PTHR42928">
    <property type="entry name" value="TRICARBOXYLATE-BINDING PROTEIN"/>
    <property type="match status" value="1"/>
</dbReference>
<dbReference type="InterPro" id="IPR042100">
    <property type="entry name" value="Bug_dom1"/>
</dbReference>
<dbReference type="PIRSF" id="PIRSF017082">
    <property type="entry name" value="YflP"/>
    <property type="match status" value="1"/>
</dbReference>
<reference evidence="4" key="1">
    <citation type="journal article" date="2019" name="Int. J. Syst. Evol. Microbiol.">
        <title>The Global Catalogue of Microorganisms (GCM) 10K type strain sequencing project: providing services to taxonomists for standard genome sequencing and annotation.</title>
        <authorList>
            <consortium name="The Broad Institute Genomics Platform"/>
            <consortium name="The Broad Institute Genome Sequencing Center for Infectious Disease"/>
            <person name="Wu L."/>
            <person name="Ma J."/>
        </authorList>
    </citation>
    <scope>NUCLEOTIDE SEQUENCE [LARGE SCALE GENOMIC DNA]</scope>
    <source>
        <strain evidence="4">KCTC 52094</strain>
    </source>
</reference>
<protein>
    <submittedName>
        <fullName evidence="3">Bug family tripartite tricarboxylate transporter substrate binding protein</fullName>
    </submittedName>
</protein>
<gene>
    <name evidence="3" type="ORF">ACFOD4_04735</name>
</gene>
<dbReference type="Proteomes" id="UP001595593">
    <property type="component" value="Unassembled WGS sequence"/>
</dbReference>
<feature type="signal peptide" evidence="2">
    <location>
        <begin position="1"/>
        <end position="28"/>
    </location>
</feature>